<dbReference type="InterPro" id="IPR011989">
    <property type="entry name" value="ARM-like"/>
</dbReference>
<organism evidence="1 2">
    <name type="scientific">Acanthochromis polyacanthus</name>
    <name type="common">spiny chromis</name>
    <dbReference type="NCBI Taxonomy" id="80966"/>
    <lineage>
        <taxon>Eukaryota</taxon>
        <taxon>Metazoa</taxon>
        <taxon>Chordata</taxon>
        <taxon>Craniata</taxon>
        <taxon>Vertebrata</taxon>
        <taxon>Euteleostomi</taxon>
        <taxon>Actinopterygii</taxon>
        <taxon>Neopterygii</taxon>
        <taxon>Teleostei</taxon>
        <taxon>Neoteleostei</taxon>
        <taxon>Acanthomorphata</taxon>
        <taxon>Ovalentaria</taxon>
        <taxon>Pomacentridae</taxon>
        <taxon>Acanthochromis</taxon>
    </lineage>
</organism>
<name>A0A3Q1G084_9TELE</name>
<dbReference type="InterPro" id="IPR016024">
    <property type="entry name" value="ARM-type_fold"/>
</dbReference>
<reference evidence="1" key="1">
    <citation type="submission" date="2025-08" db="UniProtKB">
        <authorList>
            <consortium name="Ensembl"/>
        </authorList>
    </citation>
    <scope>IDENTIFICATION</scope>
</reference>
<dbReference type="Gene3D" id="1.25.10.10">
    <property type="entry name" value="Leucine-rich Repeat Variant"/>
    <property type="match status" value="1"/>
</dbReference>
<dbReference type="InParanoid" id="A0A3Q1G084"/>
<keyword evidence="2" id="KW-1185">Reference proteome</keyword>
<dbReference type="STRING" id="80966.ENSAPOP00000022164"/>
<evidence type="ECO:0000313" key="2">
    <source>
        <dbReference type="Proteomes" id="UP000257200"/>
    </source>
</evidence>
<dbReference type="SUPFAM" id="SSF48371">
    <property type="entry name" value="ARM repeat"/>
    <property type="match status" value="1"/>
</dbReference>
<protein>
    <recommendedName>
        <fullName evidence="3">SMG1 nonsense mediated mRNA decay associated PI3K related kinase</fullName>
    </recommendedName>
</protein>
<sequence length="198" mass="22620">MAHSEESRLANLLRRVSREDDRDRRLATLKQLKEFISHGDNKVTLVKQLDTILSTLNDILNESSKLLWELRKDAAACLGLLCAMLSYEAEHIFKWLFLKFNSGSRDEVKLLYLVAAQHALEAAGERKAFSHIMQLVMTNLQSILENVDTPELLCQSVNCILQVARCYPHVFSTNFRVSISFVIDVNGVYFCVLTREES</sequence>
<reference evidence="1" key="2">
    <citation type="submission" date="2025-09" db="UniProtKB">
        <authorList>
            <consortium name="Ensembl"/>
        </authorList>
    </citation>
    <scope>IDENTIFICATION</scope>
</reference>
<dbReference type="AlphaFoldDB" id="A0A3Q1G084"/>
<dbReference type="Ensembl" id="ENSAPOT00000014491.1">
    <property type="protein sequence ID" value="ENSAPOP00000022164.1"/>
    <property type="gene ID" value="ENSAPOG00000003187.1"/>
</dbReference>
<accession>A0A3Q1G084</accession>
<proteinExistence type="predicted"/>
<evidence type="ECO:0000313" key="1">
    <source>
        <dbReference type="Ensembl" id="ENSAPOP00000022164.1"/>
    </source>
</evidence>
<dbReference type="GeneTree" id="ENSGT00940000154776"/>
<evidence type="ECO:0008006" key="3">
    <source>
        <dbReference type="Google" id="ProtNLM"/>
    </source>
</evidence>
<dbReference type="Proteomes" id="UP000257200">
    <property type="component" value="Unplaced"/>
</dbReference>